<evidence type="ECO:0000313" key="2">
    <source>
        <dbReference type="Proteomes" id="UP000599523"/>
    </source>
</evidence>
<keyword evidence="2" id="KW-1185">Reference proteome</keyword>
<sequence length="431" mass="48487">MKYNELKYLTAHNAYAAPKYGYQLIDPLLTNQKKSVTDQLNCGVRGLMLDIYWDGSEKVVCAHGSSTIIAHVDLAVILDEISDFLRCNGREIVTIFFEDYLSDHYRKLADALQTTGYWFDFSAYDVPRNGWPEVETMLANGHRIVAFLEKTTDRESMNLPYLYDYAVETVYGEASLDHNSWVKKRDESSILSGGSGKLRREDTLAIVNHFKTVPAWSTSDYEGNISSEKNLIGHIDDFYDEHGRTPNTIATDFIGSGFQRQALEHLNRIKPDFVDTKHSGWLVGNSVDWDSQASFRIPDGRKLVGVRVYNERGYGLIDIAFCHAPADALDDTHERECGTPIFGLFDKGQEYAAYAPPGMAIDGLTVAKYERYGLVNLKIHFGSKGSGWLTKNEGSDAEMIREGPRAGTAIRKIAVRSEGGHGLVDLKYYWK</sequence>
<name>A0A972FI10_9RHOO</name>
<dbReference type="Pfam" id="PF26178">
    <property type="entry name" value="PI-PLC_cat"/>
    <property type="match status" value="1"/>
</dbReference>
<organism evidence="1 2">
    <name type="scientific">Azoarcus taiwanensis</name>
    <dbReference type="NCBI Taxonomy" id="666964"/>
    <lineage>
        <taxon>Bacteria</taxon>
        <taxon>Pseudomonadati</taxon>
        <taxon>Pseudomonadota</taxon>
        <taxon>Betaproteobacteria</taxon>
        <taxon>Rhodocyclales</taxon>
        <taxon>Zoogloeaceae</taxon>
        <taxon>Azoarcus</taxon>
    </lineage>
</organism>
<reference evidence="1" key="1">
    <citation type="submission" date="2019-12" db="EMBL/GenBank/DDBJ databases">
        <title>Comparative genomics gives insights into the taxonomy of the Azoarcus-Aromatoleum group and reveals separate origins of nif in the plant-associated Azoarcus and non-plant-associated Aromatoleum sub-groups.</title>
        <authorList>
            <person name="Lafos M."/>
            <person name="Maluk M."/>
            <person name="Batista M."/>
            <person name="Junghare M."/>
            <person name="Carmona M."/>
            <person name="Faoro H."/>
            <person name="Cruz L.M."/>
            <person name="Battistoni F."/>
            <person name="De Souza E."/>
            <person name="Pedrosa F."/>
            <person name="Chen W.-M."/>
            <person name="Poole P.S."/>
            <person name="Dixon R.A."/>
            <person name="James E.K."/>
        </authorList>
    </citation>
    <scope>NUCLEOTIDE SEQUENCE</scope>
    <source>
        <strain evidence="1">NSC3</strain>
    </source>
</reference>
<gene>
    <name evidence="1" type="ORF">GPA21_19435</name>
</gene>
<dbReference type="Gene3D" id="3.20.20.190">
    <property type="entry name" value="Phosphatidylinositol (PI) phosphodiesterase"/>
    <property type="match status" value="1"/>
</dbReference>
<comment type="caution">
    <text evidence="1">The sequence shown here is derived from an EMBL/GenBank/DDBJ whole genome shotgun (WGS) entry which is preliminary data.</text>
</comment>
<dbReference type="EMBL" id="WTVM01000211">
    <property type="protein sequence ID" value="NMG05115.1"/>
    <property type="molecule type" value="Genomic_DNA"/>
</dbReference>
<evidence type="ECO:0000313" key="1">
    <source>
        <dbReference type="EMBL" id="NMG05115.1"/>
    </source>
</evidence>
<dbReference type="InterPro" id="IPR051057">
    <property type="entry name" value="PI-PLC_domain"/>
</dbReference>
<dbReference type="InterPro" id="IPR017946">
    <property type="entry name" value="PLC-like_Pdiesterase_TIM-brl"/>
</dbReference>
<evidence type="ECO:0008006" key="3">
    <source>
        <dbReference type="Google" id="ProtNLM"/>
    </source>
</evidence>
<dbReference type="PANTHER" id="PTHR13593">
    <property type="match status" value="1"/>
</dbReference>
<dbReference type="RefSeq" id="WP_168989728.1">
    <property type="nucleotide sequence ID" value="NZ_CAWPHM010000124.1"/>
</dbReference>
<dbReference type="GO" id="GO:0006629">
    <property type="term" value="P:lipid metabolic process"/>
    <property type="evidence" value="ECO:0007669"/>
    <property type="project" value="InterPro"/>
</dbReference>
<accession>A0A972FI10</accession>
<dbReference type="SUPFAM" id="SSF51695">
    <property type="entry name" value="PLC-like phosphodiesterases"/>
    <property type="match status" value="1"/>
</dbReference>
<protein>
    <recommendedName>
        <fullName evidence="3">Phosphatidylinositol diacylglycerol-lyase</fullName>
    </recommendedName>
</protein>
<proteinExistence type="predicted"/>
<dbReference type="GO" id="GO:0008081">
    <property type="term" value="F:phosphoric diester hydrolase activity"/>
    <property type="evidence" value="ECO:0007669"/>
    <property type="project" value="InterPro"/>
</dbReference>
<dbReference type="PANTHER" id="PTHR13593:SF140">
    <property type="entry name" value="PLC-LIKE PHOSPHODIESTERASE"/>
    <property type="match status" value="1"/>
</dbReference>
<dbReference type="AlphaFoldDB" id="A0A972FI10"/>
<dbReference type="PROSITE" id="PS50007">
    <property type="entry name" value="PIPLC_X_DOMAIN"/>
    <property type="match status" value="1"/>
</dbReference>
<dbReference type="Proteomes" id="UP000599523">
    <property type="component" value="Unassembled WGS sequence"/>
</dbReference>